<gene>
    <name evidence="2" type="ORF">FSCOSCO3_A023570</name>
</gene>
<proteinExistence type="predicted"/>
<dbReference type="AlphaFoldDB" id="A0AAV1NCD5"/>
<protein>
    <submittedName>
        <fullName evidence="2">Protein LIAT1</fullName>
    </submittedName>
</protein>
<accession>A0AAV1NCD5</accession>
<dbReference type="Proteomes" id="UP001314229">
    <property type="component" value="Unassembled WGS sequence"/>
</dbReference>
<comment type="caution">
    <text evidence="2">The sequence shown here is derived from an EMBL/GenBank/DDBJ whole genome shotgun (WGS) entry which is preliminary data.</text>
</comment>
<feature type="compositionally biased region" description="Polar residues" evidence="1">
    <location>
        <begin position="171"/>
        <end position="180"/>
    </location>
</feature>
<feature type="region of interest" description="Disordered" evidence="1">
    <location>
        <begin position="155"/>
        <end position="180"/>
    </location>
</feature>
<organism evidence="2 3">
    <name type="scientific">Scomber scombrus</name>
    <name type="common">Atlantic mackerel</name>
    <name type="synonym">Scomber vernalis</name>
    <dbReference type="NCBI Taxonomy" id="13677"/>
    <lineage>
        <taxon>Eukaryota</taxon>
        <taxon>Metazoa</taxon>
        <taxon>Chordata</taxon>
        <taxon>Craniata</taxon>
        <taxon>Vertebrata</taxon>
        <taxon>Euteleostomi</taxon>
        <taxon>Actinopterygii</taxon>
        <taxon>Neopterygii</taxon>
        <taxon>Teleostei</taxon>
        <taxon>Neoteleostei</taxon>
        <taxon>Acanthomorphata</taxon>
        <taxon>Pelagiaria</taxon>
        <taxon>Scombriformes</taxon>
        <taxon>Scombridae</taxon>
        <taxon>Scomber</taxon>
    </lineage>
</organism>
<feature type="region of interest" description="Disordered" evidence="1">
    <location>
        <begin position="1"/>
        <end position="87"/>
    </location>
</feature>
<evidence type="ECO:0000256" key="1">
    <source>
        <dbReference type="SAM" id="MobiDB-lite"/>
    </source>
</evidence>
<evidence type="ECO:0000313" key="2">
    <source>
        <dbReference type="EMBL" id="CAK6957172.1"/>
    </source>
</evidence>
<feature type="compositionally biased region" description="Basic and acidic residues" evidence="1">
    <location>
        <begin position="158"/>
        <end position="170"/>
    </location>
</feature>
<reference evidence="2 3" key="1">
    <citation type="submission" date="2024-01" db="EMBL/GenBank/DDBJ databases">
        <authorList>
            <person name="Alioto T."/>
            <person name="Alioto T."/>
            <person name="Gomez Garrido J."/>
        </authorList>
    </citation>
    <scope>NUCLEOTIDE SEQUENCE [LARGE SCALE GENOMIC DNA]</scope>
</reference>
<name>A0AAV1NCD5_SCOSC</name>
<dbReference type="InterPro" id="IPR038794">
    <property type="entry name" value="LIAT1"/>
</dbReference>
<feature type="compositionally biased region" description="Basic residues" evidence="1">
    <location>
        <begin position="17"/>
        <end position="29"/>
    </location>
</feature>
<sequence length="180" mass="20463">MPEDNNCKLLQTSRNTDKKKKKKKKKKKITTSNIHPQDTEKHQTDLGQPRGQLSTLRAANKKDGDCLSGSGRRNKKHPKDSSGLLTVVNKTAAPTQGYVSELSAQARESLRWEGVLEDPQAEEKRLELYRANRRQRYIAHREALLKETVDTLRQTFPAKDEEKKASDQQKSESSVHLSTD</sequence>
<evidence type="ECO:0000313" key="3">
    <source>
        <dbReference type="Proteomes" id="UP001314229"/>
    </source>
</evidence>
<keyword evidence="3" id="KW-1185">Reference proteome</keyword>
<dbReference type="PANTHER" id="PTHR36474:SF1">
    <property type="entry name" value="PROTEIN LIAT1"/>
    <property type="match status" value="1"/>
</dbReference>
<dbReference type="PANTHER" id="PTHR36474">
    <property type="entry name" value="PROTEIN LIAT1"/>
    <property type="match status" value="1"/>
</dbReference>
<dbReference type="EMBL" id="CAWUFR010000028">
    <property type="protein sequence ID" value="CAK6957172.1"/>
    <property type="molecule type" value="Genomic_DNA"/>
</dbReference>